<proteinExistence type="predicted"/>
<organism evidence="1">
    <name type="scientific">Tuwongella immobilis</name>
    <dbReference type="NCBI Taxonomy" id="692036"/>
    <lineage>
        <taxon>Bacteria</taxon>
        <taxon>Pseudomonadati</taxon>
        <taxon>Planctomycetota</taxon>
        <taxon>Planctomycetia</taxon>
        <taxon>Gemmatales</taxon>
        <taxon>Gemmataceae</taxon>
        <taxon>Tuwongella</taxon>
    </lineage>
</organism>
<dbReference type="InParanoid" id="A0A6C2YY14"/>
<evidence type="ECO:0000313" key="2">
    <source>
        <dbReference type="Proteomes" id="UP000464378"/>
    </source>
</evidence>
<dbReference type="AlphaFoldDB" id="A0A6C2YY14"/>
<evidence type="ECO:0000313" key="1">
    <source>
        <dbReference type="EMBL" id="VIP05682.1"/>
    </source>
</evidence>
<gene>
    <name evidence="1" type="ORF">GMBLW1_35110</name>
</gene>
<dbReference type="EMBL" id="LR586016">
    <property type="protein sequence ID" value="VIP05682.1"/>
    <property type="molecule type" value="Genomic_DNA"/>
</dbReference>
<name>A0A6C2YY14_9BACT</name>
<protein>
    <submittedName>
        <fullName evidence="1">Uncharacterized protein</fullName>
    </submittedName>
</protein>
<dbReference type="EMBL" id="LR593887">
    <property type="protein sequence ID" value="VTS08720.1"/>
    <property type="molecule type" value="Genomic_DNA"/>
</dbReference>
<sequence>MAGTLPVGEMWDALRERGMLSVEVVWDAVPRPGQGTWKPLGDPLLRSDHFSGRSVDCVTPLTPKNAPRGGHFWGLLARDSRWLTPPAPCFCAG</sequence>
<accession>A0A6C2YY14</accession>
<reference evidence="1" key="1">
    <citation type="submission" date="2019-04" db="EMBL/GenBank/DDBJ databases">
        <authorList>
            <consortium name="Science for Life Laboratories"/>
        </authorList>
    </citation>
    <scope>NUCLEOTIDE SEQUENCE</scope>
    <source>
        <strain evidence="1">MBLW1</strain>
    </source>
</reference>
<dbReference type="KEGG" id="tim:GMBLW1_35110"/>
<dbReference type="Proteomes" id="UP000464378">
    <property type="component" value="Chromosome"/>
</dbReference>
<keyword evidence="2" id="KW-1185">Reference proteome</keyword>